<dbReference type="InterPro" id="IPR036975">
    <property type="entry name" value="Importin-a_IBB_sf"/>
</dbReference>
<dbReference type="EMBL" id="HBIU01018909">
    <property type="protein sequence ID" value="CAE0630104.1"/>
    <property type="molecule type" value="Transcribed_RNA"/>
</dbReference>
<evidence type="ECO:0000256" key="1">
    <source>
        <dbReference type="ARBA" id="ARBA00010394"/>
    </source>
</evidence>
<dbReference type="GO" id="GO:0005737">
    <property type="term" value="C:cytoplasm"/>
    <property type="evidence" value="ECO:0007669"/>
    <property type="project" value="InterPro"/>
</dbReference>
<evidence type="ECO:0000256" key="5">
    <source>
        <dbReference type="PIRNR" id="PIRNR005673"/>
    </source>
</evidence>
<dbReference type="Pfam" id="PF01749">
    <property type="entry name" value="IBB"/>
    <property type="match status" value="1"/>
</dbReference>
<dbReference type="InterPro" id="IPR011989">
    <property type="entry name" value="ARM-like"/>
</dbReference>
<dbReference type="PROSITE" id="PS51214">
    <property type="entry name" value="IBB"/>
    <property type="match status" value="1"/>
</dbReference>
<dbReference type="InterPro" id="IPR024931">
    <property type="entry name" value="Importin_alpha"/>
</dbReference>
<accession>A0A6S9FIN1</accession>
<organism evidence="9">
    <name type="scientific">Heterosigma akashiwo</name>
    <name type="common">Chromophytic alga</name>
    <name type="synonym">Heterosigma carterae</name>
    <dbReference type="NCBI Taxonomy" id="2829"/>
    <lineage>
        <taxon>Eukaryota</taxon>
        <taxon>Sar</taxon>
        <taxon>Stramenopiles</taxon>
        <taxon>Ochrophyta</taxon>
        <taxon>Raphidophyceae</taxon>
        <taxon>Chattonellales</taxon>
        <taxon>Chattonellaceae</taxon>
        <taxon>Heterosigma</taxon>
    </lineage>
</organism>
<feature type="repeat" description="ARM" evidence="6">
    <location>
        <begin position="114"/>
        <end position="143"/>
    </location>
</feature>
<dbReference type="InterPro" id="IPR002652">
    <property type="entry name" value="Importin-a_IBB"/>
</dbReference>
<feature type="repeat" description="ARM" evidence="6">
    <location>
        <begin position="155"/>
        <end position="197"/>
    </location>
</feature>
<dbReference type="PIRSF" id="PIRSF005673">
    <property type="entry name" value="Importin_alpha"/>
    <property type="match status" value="1"/>
</dbReference>
<evidence type="ECO:0000313" key="9">
    <source>
        <dbReference type="EMBL" id="CAE0630104.1"/>
    </source>
</evidence>
<dbReference type="InterPro" id="IPR000225">
    <property type="entry name" value="Armadillo"/>
</dbReference>
<dbReference type="Pfam" id="PF00514">
    <property type="entry name" value="Arm"/>
    <property type="match status" value="6"/>
</dbReference>
<evidence type="ECO:0000259" key="8">
    <source>
        <dbReference type="PROSITE" id="PS51214"/>
    </source>
</evidence>
<evidence type="ECO:0000256" key="3">
    <source>
        <dbReference type="ARBA" id="ARBA00022737"/>
    </source>
</evidence>
<feature type="repeat" description="ARM" evidence="6">
    <location>
        <begin position="281"/>
        <end position="323"/>
    </location>
</feature>
<dbReference type="SUPFAM" id="SSF48371">
    <property type="entry name" value="ARM repeat"/>
    <property type="match status" value="1"/>
</dbReference>
<dbReference type="AlphaFoldDB" id="A0A6S9FIN1"/>
<gene>
    <name evidence="9" type="ORF">HAKA00212_LOCUS8799</name>
</gene>
<dbReference type="GO" id="GO:0061608">
    <property type="term" value="F:nuclear import signal receptor activity"/>
    <property type="evidence" value="ECO:0007669"/>
    <property type="project" value="InterPro"/>
</dbReference>
<protein>
    <recommendedName>
        <fullName evidence="5">Importin subunit alpha</fullName>
    </recommendedName>
</protein>
<feature type="compositionally biased region" description="Basic and acidic residues" evidence="7">
    <location>
        <begin position="1"/>
        <end position="20"/>
    </location>
</feature>
<feature type="region of interest" description="Disordered" evidence="7">
    <location>
        <begin position="49"/>
        <end position="68"/>
    </location>
</feature>
<dbReference type="GO" id="GO:0005634">
    <property type="term" value="C:nucleus"/>
    <property type="evidence" value="ECO:0007669"/>
    <property type="project" value="UniProtKB-ARBA"/>
</dbReference>
<keyword evidence="2 5" id="KW-0813">Transport</keyword>
<evidence type="ECO:0000256" key="2">
    <source>
        <dbReference type="ARBA" id="ARBA00022448"/>
    </source>
</evidence>
<dbReference type="Pfam" id="PF16186">
    <property type="entry name" value="Arm_3"/>
    <property type="match status" value="1"/>
</dbReference>
<keyword evidence="3" id="KW-0677">Repeat</keyword>
<evidence type="ECO:0000256" key="4">
    <source>
        <dbReference type="ARBA" id="ARBA00022927"/>
    </source>
</evidence>
<dbReference type="PROSITE" id="PS50176">
    <property type="entry name" value="ARM_REPEAT"/>
    <property type="match status" value="3"/>
</dbReference>
<feature type="region of interest" description="Disordered" evidence="7">
    <location>
        <begin position="1"/>
        <end position="36"/>
    </location>
</feature>
<dbReference type="GO" id="GO:0006606">
    <property type="term" value="P:protein import into nucleus"/>
    <property type="evidence" value="ECO:0007669"/>
    <property type="project" value="InterPro"/>
</dbReference>
<comment type="similarity">
    <text evidence="1 5">Belongs to the importin alpha family.</text>
</comment>
<dbReference type="FunFam" id="1.25.10.10:FF:000009">
    <property type="entry name" value="Importin subunit alpha"/>
    <property type="match status" value="1"/>
</dbReference>
<sequence length="523" mass="56090">MVQTCERKKDFKKGIDTGDSRRRRGETTVSLRKAKKEEGLAKRRNVRVNNFVSEDPQPQGGGNSKKTYTISDIPALRTGIQSSDLAVLIESTRGFRRLLSVETNPPVQDVLAAGVLDTLISLLGRTDSSELQFEAAWALTNIASTEHTAVVVEHGAVPGLVALLTHAKGDLREQSAWCLGNIAGDCTEFRDMILQAGGLNPLLMNIAQPESLTLLRNVTWALSNFCRGKPQPDLETVRPAIPALASLLTHTDQETVVDACWALSYLSDGEDDRIQACVDGGVVPHLVNLLSNPSSQVITPALRTLGNIVTGNDVQTQSVIDAGILAVSPALLSNAKKTIRKEACWMLSNIAAGTAPQISALLAAPNVIGHAIGQLAQGEWDVRKEACWVVSNVATGGTWEHARVLVDQGCLEPICDLLGVSDSKIILVALDALEALLRKADAHDQAVEWVTLVDEADGIEKIEALQEHEHEEVYEKAVAVLEEFFAAEDEEEDENLAPNAAAGDGGFQFGVAPPAGGQLSFAF</sequence>
<reference evidence="9" key="1">
    <citation type="submission" date="2021-01" db="EMBL/GenBank/DDBJ databases">
        <authorList>
            <person name="Corre E."/>
            <person name="Pelletier E."/>
            <person name="Niang G."/>
            <person name="Scheremetjew M."/>
            <person name="Finn R."/>
            <person name="Kale V."/>
            <person name="Holt S."/>
            <person name="Cochrane G."/>
            <person name="Meng A."/>
            <person name="Brown T."/>
            <person name="Cohen L."/>
        </authorList>
    </citation>
    <scope>NUCLEOTIDE SEQUENCE</scope>
    <source>
        <strain evidence="9">CCMP3107</strain>
    </source>
</reference>
<dbReference type="SMART" id="SM00185">
    <property type="entry name" value="ARM"/>
    <property type="match status" value="8"/>
</dbReference>
<name>A0A6S9FIN1_HETAK</name>
<dbReference type="InterPro" id="IPR032413">
    <property type="entry name" value="Arm_3"/>
</dbReference>
<proteinExistence type="inferred from homology"/>
<evidence type="ECO:0000256" key="7">
    <source>
        <dbReference type="SAM" id="MobiDB-lite"/>
    </source>
</evidence>
<dbReference type="InterPro" id="IPR016024">
    <property type="entry name" value="ARM-type_fold"/>
</dbReference>
<evidence type="ECO:0000256" key="6">
    <source>
        <dbReference type="PROSITE-ProRule" id="PRU00259"/>
    </source>
</evidence>
<dbReference type="PANTHER" id="PTHR23316">
    <property type="entry name" value="IMPORTIN ALPHA"/>
    <property type="match status" value="1"/>
</dbReference>
<dbReference type="Gene3D" id="1.25.10.10">
    <property type="entry name" value="Leucine-rich Repeat Variant"/>
    <property type="match status" value="1"/>
</dbReference>
<dbReference type="Gene3D" id="1.20.5.690">
    <property type="entry name" value="Importin-alpha, importin-beta-binding domain"/>
    <property type="match status" value="1"/>
</dbReference>
<feature type="domain" description="IBB" evidence="8">
    <location>
        <begin position="1"/>
        <end position="53"/>
    </location>
</feature>
<keyword evidence="4 5" id="KW-0653">Protein transport</keyword>